<feature type="binding site" evidence="3">
    <location>
        <begin position="535"/>
        <end position="536"/>
    </location>
    <ligand>
        <name>FAD</name>
        <dbReference type="ChEBI" id="CHEBI:57692"/>
    </ligand>
</feature>
<protein>
    <submittedName>
        <fullName evidence="5">Alcohol oxidase</fullName>
    </submittedName>
</protein>
<dbReference type="Pfam" id="PF05199">
    <property type="entry name" value="GMC_oxred_C"/>
    <property type="match status" value="1"/>
</dbReference>
<name>A0A8E2ATU1_9APHY</name>
<dbReference type="AlphaFoldDB" id="A0A8E2ATU1"/>
<evidence type="ECO:0000313" key="5">
    <source>
        <dbReference type="EMBL" id="OCH90856.1"/>
    </source>
</evidence>
<dbReference type="Pfam" id="PF00732">
    <property type="entry name" value="GMC_oxred_N"/>
    <property type="match status" value="1"/>
</dbReference>
<dbReference type="PANTHER" id="PTHR11552">
    <property type="entry name" value="GLUCOSE-METHANOL-CHOLINE GMC OXIDOREDUCTASE"/>
    <property type="match status" value="1"/>
</dbReference>
<evidence type="ECO:0000256" key="1">
    <source>
        <dbReference type="ARBA" id="ARBA00001974"/>
    </source>
</evidence>
<dbReference type="SUPFAM" id="SSF51905">
    <property type="entry name" value="FAD/NAD(P)-binding domain"/>
    <property type="match status" value="1"/>
</dbReference>
<dbReference type="PANTHER" id="PTHR11552:SF78">
    <property type="entry name" value="GLUCOSE-METHANOL-CHOLINE OXIDOREDUCTASE N-TERMINAL DOMAIN-CONTAINING PROTEIN"/>
    <property type="match status" value="1"/>
</dbReference>
<dbReference type="SUPFAM" id="SSF54373">
    <property type="entry name" value="FAD-linked reductases, C-terminal domain"/>
    <property type="match status" value="1"/>
</dbReference>
<keyword evidence="3" id="KW-0274">FAD</keyword>
<dbReference type="PIRSF" id="PIRSF000137">
    <property type="entry name" value="Alcohol_oxidase"/>
    <property type="match status" value="1"/>
</dbReference>
<comment type="cofactor">
    <cofactor evidence="1 3">
        <name>FAD</name>
        <dbReference type="ChEBI" id="CHEBI:57692"/>
    </cofactor>
</comment>
<keyword evidence="3" id="KW-0285">Flavoprotein</keyword>
<evidence type="ECO:0000256" key="2">
    <source>
        <dbReference type="ARBA" id="ARBA00010790"/>
    </source>
</evidence>
<comment type="similarity">
    <text evidence="2">Belongs to the GMC oxidoreductase family.</text>
</comment>
<dbReference type="Gene3D" id="3.50.50.60">
    <property type="entry name" value="FAD/NAD(P)-binding domain"/>
    <property type="match status" value="1"/>
</dbReference>
<sequence length="604" mass="65415">MSQTDATYDIVIAGGGTAGCIIAGRLAAADPSLKILVLEAGPPTLDDVLHTQPARYLYHLRPDSTTVKFNVAKPSPHVAGRSIVVPCGQCLGGGSSVNFTMYTRAAASDYQDWETVHGNKGWGFNDLLPLLRKCETYQVAPGKETHGYEGPLKVSYGGLYSNIGKDFLDIAAQYDKTRGRTDDPNSLLEINAYGRWQKWIDAKTGKRSDTAHHYVYNQSHQRNLHVKTGYLVKRVIFENNRAVGVEYIPNVRFQPDASLEPLIARASKLVVLSAGTFGSPAILERSGIGAAAVLEQAGVAQRVDLPGVGENYQDHQVIFAPFCASEESATLDGIVRSEPEEVEKWSAQWAQDGQGLMASNALDAGVKIRPSPEELKAVGPDFAPRWQEYFADAPDKPIMWLGPISVFTGDPSIAPARKYFGIGYFVEYPASIGHVHITSGEDVNAPADFDPAYLTGTGDLAIMNYGYKRAREFARRMPAYRGEFTPMHPAFPEGSTVVCKMGAMPVAVDAPDLEYTPEEERAIEEYTRQFVGTAWHSLGTCAMKSRDKGGVVDPKLNVYGVEGLKVADLSVAPSNVSANTYSTAVLIGEKAAVTIAEELGLTGI</sequence>
<proteinExistence type="inferred from homology"/>
<evidence type="ECO:0000313" key="6">
    <source>
        <dbReference type="Proteomes" id="UP000250043"/>
    </source>
</evidence>
<dbReference type="InterPro" id="IPR007867">
    <property type="entry name" value="GMC_OxRtase_C"/>
</dbReference>
<dbReference type="GO" id="GO:0016614">
    <property type="term" value="F:oxidoreductase activity, acting on CH-OH group of donors"/>
    <property type="evidence" value="ECO:0007669"/>
    <property type="project" value="InterPro"/>
</dbReference>
<dbReference type="InterPro" id="IPR000172">
    <property type="entry name" value="GMC_OxRdtase_N"/>
</dbReference>
<dbReference type="Proteomes" id="UP000250043">
    <property type="component" value="Unassembled WGS sequence"/>
</dbReference>
<feature type="domain" description="Glucose-methanol-choline oxidoreductase N-terminal" evidence="4">
    <location>
        <begin position="275"/>
        <end position="289"/>
    </location>
</feature>
<evidence type="ECO:0000259" key="4">
    <source>
        <dbReference type="PROSITE" id="PS00624"/>
    </source>
</evidence>
<dbReference type="EMBL" id="KV722396">
    <property type="protein sequence ID" value="OCH90856.1"/>
    <property type="molecule type" value="Genomic_DNA"/>
</dbReference>
<dbReference type="OrthoDB" id="269227at2759"/>
<accession>A0A8E2ATU1</accession>
<organism evidence="5 6">
    <name type="scientific">Obba rivulosa</name>
    <dbReference type="NCBI Taxonomy" id="1052685"/>
    <lineage>
        <taxon>Eukaryota</taxon>
        <taxon>Fungi</taxon>
        <taxon>Dikarya</taxon>
        <taxon>Basidiomycota</taxon>
        <taxon>Agaricomycotina</taxon>
        <taxon>Agaricomycetes</taxon>
        <taxon>Polyporales</taxon>
        <taxon>Gelatoporiaceae</taxon>
        <taxon>Obba</taxon>
    </lineage>
</organism>
<dbReference type="Gene3D" id="3.30.560.10">
    <property type="entry name" value="Glucose Oxidase, domain 3"/>
    <property type="match status" value="1"/>
</dbReference>
<dbReference type="InterPro" id="IPR012132">
    <property type="entry name" value="GMC_OxRdtase"/>
</dbReference>
<keyword evidence="6" id="KW-1185">Reference proteome</keyword>
<dbReference type="PROSITE" id="PS00624">
    <property type="entry name" value="GMC_OXRED_2"/>
    <property type="match status" value="1"/>
</dbReference>
<gene>
    <name evidence="5" type="ORF">OBBRIDRAFT_792863</name>
</gene>
<feature type="binding site" evidence="3">
    <location>
        <position position="232"/>
    </location>
    <ligand>
        <name>FAD</name>
        <dbReference type="ChEBI" id="CHEBI:57692"/>
    </ligand>
</feature>
<dbReference type="InterPro" id="IPR036188">
    <property type="entry name" value="FAD/NAD-bd_sf"/>
</dbReference>
<dbReference type="GO" id="GO:0050660">
    <property type="term" value="F:flavin adenine dinucleotide binding"/>
    <property type="evidence" value="ECO:0007669"/>
    <property type="project" value="InterPro"/>
</dbReference>
<evidence type="ECO:0000256" key="3">
    <source>
        <dbReference type="PIRSR" id="PIRSR000137-2"/>
    </source>
</evidence>
<reference evidence="5 6" key="1">
    <citation type="submission" date="2016-07" db="EMBL/GenBank/DDBJ databases">
        <title>Draft genome of the white-rot fungus Obba rivulosa 3A-2.</title>
        <authorList>
            <consortium name="DOE Joint Genome Institute"/>
            <person name="Miettinen O."/>
            <person name="Riley R."/>
            <person name="Acob R."/>
            <person name="Barry K."/>
            <person name="Cullen D."/>
            <person name="De Vries R."/>
            <person name="Hainaut M."/>
            <person name="Hatakka A."/>
            <person name="Henrissat B."/>
            <person name="Hilden K."/>
            <person name="Kuo R."/>
            <person name="Labutti K."/>
            <person name="Lipzen A."/>
            <person name="Makela M.R."/>
            <person name="Sandor L."/>
            <person name="Spatafora J.W."/>
            <person name="Grigoriev I.V."/>
            <person name="Hibbett D.S."/>
        </authorList>
    </citation>
    <scope>NUCLEOTIDE SEQUENCE [LARGE SCALE GENOMIC DNA]</scope>
    <source>
        <strain evidence="5 6">3A-2</strain>
    </source>
</reference>